<evidence type="ECO:0000256" key="1">
    <source>
        <dbReference type="SAM" id="MobiDB-lite"/>
    </source>
</evidence>
<organism evidence="2 3">
    <name type="scientific">Panicum virgatum</name>
    <name type="common">Blackwell switchgrass</name>
    <dbReference type="NCBI Taxonomy" id="38727"/>
    <lineage>
        <taxon>Eukaryota</taxon>
        <taxon>Viridiplantae</taxon>
        <taxon>Streptophyta</taxon>
        <taxon>Embryophyta</taxon>
        <taxon>Tracheophyta</taxon>
        <taxon>Spermatophyta</taxon>
        <taxon>Magnoliopsida</taxon>
        <taxon>Liliopsida</taxon>
        <taxon>Poales</taxon>
        <taxon>Poaceae</taxon>
        <taxon>PACMAD clade</taxon>
        <taxon>Panicoideae</taxon>
        <taxon>Panicodae</taxon>
        <taxon>Paniceae</taxon>
        <taxon>Panicinae</taxon>
        <taxon>Panicum</taxon>
        <taxon>Panicum sect. Hiantes</taxon>
    </lineage>
</organism>
<feature type="compositionally biased region" description="Low complexity" evidence="1">
    <location>
        <begin position="237"/>
        <end position="256"/>
    </location>
</feature>
<proteinExistence type="predicted"/>
<feature type="region of interest" description="Disordered" evidence="1">
    <location>
        <begin position="530"/>
        <end position="576"/>
    </location>
</feature>
<accession>A0A8T0U9K8</accession>
<evidence type="ECO:0000313" key="2">
    <source>
        <dbReference type="EMBL" id="KAG2618967.1"/>
    </source>
</evidence>
<evidence type="ECO:0000313" key="3">
    <source>
        <dbReference type="Proteomes" id="UP000823388"/>
    </source>
</evidence>
<comment type="caution">
    <text evidence="2">The sequence shown here is derived from an EMBL/GenBank/DDBJ whole genome shotgun (WGS) entry which is preliminary data.</text>
</comment>
<feature type="region of interest" description="Disordered" evidence="1">
    <location>
        <begin position="67"/>
        <end position="132"/>
    </location>
</feature>
<keyword evidence="3" id="KW-1185">Reference proteome</keyword>
<sequence>MPPLLPPPVCGARRRPLPRRLPQELAAAAEVAAPWSSWPPPLELANSALAAALRVRGLRGRRPWLAASSARSRAGGTAEQGPHPVGAAGRIGGGGASSWTSWSTPAPPGSALEAAGRRPSSSRGASRRRAAAAGTTAREGAALLLFYAVALAEASLFLFEKAYRTWKVSVRKLLRQVSAECKLGAYGLVSLTRSVSPASTRLDLAPRLCYALRRWAGSDARPRRAATCTTAALSASCRARTTAASPPRAAPHAAAAPRRRAWLRQPRRAPPTAVGSRRRPRLRRPRSRPVTPTSSPLRSPSSSSAGHGRAPPPPAAPPAAIVPRPLPAPCASPRRGPSARPEWAPPLLGRRPPASRRWTPPPRRRRRWRGTTGGPRPRARRRRGDGPRRRGSSLLELHAVPQHLELRGSAPLSGPRLRGSGPRRWLRHRASSRAAGAAVPCCALLGRPWRPVARRGRRAACVVALPPHYLSLKDAKDHDPFPGLPALIHTLYLILYLSSQLTDPHVIHYIIFYPTHPHYPVDSTLSLPPPLSLPRAAATPSPQAGGGPPSPPRRSATPSPGSPLPASGPASPSCFSSSPTALSAPLLPGGSPAPSAVLPPRILCAQDRPRKILSHGARSWWQRAGSLLVPRRGISVRRRGLSIRRRRLEHKIWRRRHEHRVERCCERPARHRLLVAPLPSSLPEAAELCGAEARLSLRAARRDRPGSPHAGGRRGARAAAPERSGRVGGPRAANARRSKGSRPASMQSKGGRRCGLERGNGCAAEALAGRGRRVAERAVEESQAAPSRPHRSAGPGNRWPASVFSSRARVDP</sequence>
<dbReference type="EMBL" id="CM029042">
    <property type="protein sequence ID" value="KAG2618967.1"/>
    <property type="molecule type" value="Genomic_DNA"/>
</dbReference>
<feature type="region of interest" description="Disordered" evidence="1">
    <location>
        <begin position="237"/>
        <end position="394"/>
    </location>
</feature>
<feature type="compositionally biased region" description="Basic residues" evidence="1">
    <location>
        <begin position="276"/>
        <end position="287"/>
    </location>
</feature>
<feature type="compositionally biased region" description="Low complexity" evidence="1">
    <location>
        <begin position="97"/>
        <end position="124"/>
    </location>
</feature>
<reference evidence="2" key="1">
    <citation type="submission" date="2020-05" db="EMBL/GenBank/DDBJ databases">
        <title>WGS assembly of Panicum virgatum.</title>
        <authorList>
            <person name="Lovell J.T."/>
            <person name="Jenkins J."/>
            <person name="Shu S."/>
            <person name="Juenger T.E."/>
            <person name="Schmutz J."/>
        </authorList>
    </citation>
    <scope>NUCLEOTIDE SEQUENCE</scope>
    <source>
        <strain evidence="2">AP13</strain>
    </source>
</reference>
<dbReference type="AlphaFoldDB" id="A0A8T0U9K8"/>
<feature type="compositionally biased region" description="Low complexity" evidence="1">
    <location>
        <begin position="533"/>
        <end position="543"/>
    </location>
</feature>
<protein>
    <submittedName>
        <fullName evidence="2">Uncharacterized protein</fullName>
    </submittedName>
</protein>
<name>A0A8T0U9K8_PANVG</name>
<feature type="compositionally biased region" description="Low complexity" evidence="1">
    <location>
        <begin position="553"/>
        <end position="576"/>
    </location>
</feature>
<feature type="region of interest" description="Disordered" evidence="1">
    <location>
        <begin position="699"/>
        <end position="812"/>
    </location>
</feature>
<feature type="compositionally biased region" description="Low complexity" evidence="1">
    <location>
        <begin position="288"/>
        <end position="309"/>
    </location>
</feature>
<feature type="compositionally biased region" description="Basic residues" evidence="1">
    <location>
        <begin position="257"/>
        <end position="267"/>
    </location>
</feature>
<dbReference type="Proteomes" id="UP000823388">
    <property type="component" value="Chromosome 3N"/>
</dbReference>
<gene>
    <name evidence="2" type="ORF">PVAP13_3NG140717</name>
</gene>